<dbReference type="EMBL" id="JAVREL010000007">
    <property type="protein sequence ID" value="MDT0343806.1"/>
    <property type="molecule type" value="Genomic_DNA"/>
</dbReference>
<dbReference type="InterPro" id="IPR011009">
    <property type="entry name" value="Kinase-like_dom_sf"/>
</dbReference>
<keyword evidence="3" id="KW-0808">Transferase</keyword>
<proteinExistence type="predicted"/>
<dbReference type="EC" id="2.7.1.-" evidence="3"/>
<dbReference type="GO" id="GO:0016740">
    <property type="term" value="F:transferase activity"/>
    <property type="evidence" value="ECO:0007669"/>
    <property type="project" value="UniProtKB-KW"/>
</dbReference>
<dbReference type="Gene3D" id="3.90.1200.10">
    <property type="match status" value="1"/>
</dbReference>
<accession>A0ABU2MQA2</accession>
<evidence type="ECO:0000313" key="4">
    <source>
        <dbReference type="Proteomes" id="UP001183246"/>
    </source>
</evidence>
<name>A0ABU2MQA2_9ACTN</name>
<gene>
    <name evidence="3" type="ORF">RM590_14455</name>
</gene>
<protein>
    <submittedName>
        <fullName evidence="3">Aminoglycoside phosphotransferase family protein</fullName>
        <ecNumber evidence="3">2.7.1.-</ecNumber>
    </submittedName>
</protein>
<dbReference type="RefSeq" id="WP_311704936.1">
    <property type="nucleotide sequence ID" value="NZ_JAVREL010000007.1"/>
</dbReference>
<organism evidence="3 4">
    <name type="scientific">Streptomyces litchfieldiae</name>
    <dbReference type="NCBI Taxonomy" id="3075543"/>
    <lineage>
        <taxon>Bacteria</taxon>
        <taxon>Bacillati</taxon>
        <taxon>Actinomycetota</taxon>
        <taxon>Actinomycetes</taxon>
        <taxon>Kitasatosporales</taxon>
        <taxon>Streptomycetaceae</taxon>
        <taxon>Streptomyces</taxon>
    </lineage>
</organism>
<dbReference type="Pfam" id="PF01636">
    <property type="entry name" value="APH"/>
    <property type="match status" value="1"/>
</dbReference>
<evidence type="ECO:0000313" key="3">
    <source>
        <dbReference type="EMBL" id="MDT0343806.1"/>
    </source>
</evidence>
<dbReference type="InterPro" id="IPR002575">
    <property type="entry name" value="Aminoglycoside_PTrfase"/>
</dbReference>
<keyword evidence="4" id="KW-1185">Reference proteome</keyword>
<comment type="caution">
    <text evidence="3">The sequence shown here is derived from an EMBL/GenBank/DDBJ whole genome shotgun (WGS) entry which is preliminary data.</text>
</comment>
<dbReference type="Proteomes" id="UP001183246">
    <property type="component" value="Unassembled WGS sequence"/>
</dbReference>
<sequence>MYSAPSPVITRQRPRLGGQPGGTPGGADERARRPRRSGPPPTAAARLDLSGARGERLRAALSAVHEICPEFGPVQVLRDDAHRVALVGMTGRRAVVAKCLLDPSGSSAALFKQEIAAHRCFLRHRPPVRVPRLIADDPYGLVLITEFIPGRPAAGPRYPAIPPSAADLRATLHAVHRLNCWRPPAEELPEAINYPARVARYHALGLLTDRDVSDLQVLLHGLRARGRQELPRQVNHGGTLLADVLLSPTGPVLTGWEAAGWYLPGYDLATLWTSLRDAPATRRQVSQTAQAAGPLERDAFLVNLMLVLTREIRLCEDAVQQAMRRPESVPPPTGEDGGAGRLSYGEERRRLLRRLHDDWALTRRAVRAAVGTR</sequence>
<feature type="domain" description="Aminoglycoside phosphotransferase" evidence="2">
    <location>
        <begin position="84"/>
        <end position="293"/>
    </location>
</feature>
<dbReference type="SUPFAM" id="SSF56112">
    <property type="entry name" value="Protein kinase-like (PK-like)"/>
    <property type="match status" value="1"/>
</dbReference>
<reference evidence="4" key="1">
    <citation type="submission" date="2023-07" db="EMBL/GenBank/DDBJ databases">
        <title>30 novel species of actinomycetes from the DSMZ collection.</title>
        <authorList>
            <person name="Nouioui I."/>
        </authorList>
    </citation>
    <scope>NUCLEOTIDE SEQUENCE [LARGE SCALE GENOMIC DNA]</scope>
    <source>
        <strain evidence="4">DSM 44938</strain>
    </source>
</reference>
<evidence type="ECO:0000259" key="2">
    <source>
        <dbReference type="Pfam" id="PF01636"/>
    </source>
</evidence>
<feature type="region of interest" description="Disordered" evidence="1">
    <location>
        <begin position="1"/>
        <end position="46"/>
    </location>
</feature>
<feature type="region of interest" description="Disordered" evidence="1">
    <location>
        <begin position="322"/>
        <end position="342"/>
    </location>
</feature>
<evidence type="ECO:0000256" key="1">
    <source>
        <dbReference type="SAM" id="MobiDB-lite"/>
    </source>
</evidence>